<sequence>IKEYFYYRFIDQIVSKNLTKSSGFDAWGEDYNATFDWRTDDYKISYNKYDPAIKACLDQAKKNTEKHYNLKLEW</sequence>
<dbReference type="AlphaFoldDB" id="A0A3R8J7Q4"/>
<name>A0A3R8J7Q4_9LACO</name>
<keyword evidence="2" id="KW-1185">Reference proteome</keyword>
<protein>
    <submittedName>
        <fullName evidence="1">Uncharacterized protein</fullName>
    </submittedName>
</protein>
<accession>A0A3R8J7Q4</accession>
<reference evidence="1 2" key="1">
    <citation type="submission" date="2018-08" db="EMBL/GenBank/DDBJ databases">
        <title>Genome Lactobacillus garii FI11369.</title>
        <authorList>
            <person name="Diaz M."/>
            <person name="Narbad A."/>
        </authorList>
    </citation>
    <scope>NUCLEOTIDE SEQUENCE [LARGE SCALE GENOMIC DNA]</scope>
    <source>
        <strain evidence="1 2">FI11369</strain>
    </source>
</reference>
<organism evidence="1 2">
    <name type="scientific">Lactiplantibacillus garii</name>
    <dbReference type="NCBI Taxonomy" id="2306423"/>
    <lineage>
        <taxon>Bacteria</taxon>
        <taxon>Bacillati</taxon>
        <taxon>Bacillota</taxon>
        <taxon>Bacilli</taxon>
        <taxon>Lactobacillales</taxon>
        <taxon>Lactobacillaceae</taxon>
        <taxon>Lactiplantibacillus</taxon>
    </lineage>
</organism>
<dbReference type="RefSeq" id="WP_225422814.1">
    <property type="nucleotide sequence ID" value="NZ_QWZQ01000020.1"/>
</dbReference>
<feature type="non-terminal residue" evidence="1">
    <location>
        <position position="1"/>
    </location>
</feature>
<dbReference type="EMBL" id="QWZQ01000020">
    <property type="protein sequence ID" value="RRK10440.1"/>
    <property type="molecule type" value="Genomic_DNA"/>
</dbReference>
<proteinExistence type="predicted"/>
<gene>
    <name evidence="1" type="ORF">D1831_07180</name>
</gene>
<evidence type="ECO:0000313" key="2">
    <source>
        <dbReference type="Proteomes" id="UP000283633"/>
    </source>
</evidence>
<evidence type="ECO:0000313" key="1">
    <source>
        <dbReference type="EMBL" id="RRK10440.1"/>
    </source>
</evidence>
<comment type="caution">
    <text evidence="1">The sequence shown here is derived from an EMBL/GenBank/DDBJ whole genome shotgun (WGS) entry which is preliminary data.</text>
</comment>
<dbReference type="Proteomes" id="UP000283633">
    <property type="component" value="Unassembled WGS sequence"/>
</dbReference>